<dbReference type="EMBL" id="CASHSV030000311">
    <property type="protein sequence ID" value="CAJ2657612.1"/>
    <property type="molecule type" value="Genomic_DNA"/>
</dbReference>
<reference evidence="1" key="1">
    <citation type="submission" date="2023-10" db="EMBL/GenBank/DDBJ databases">
        <authorList>
            <person name="Rodriguez Cubillos JULIANA M."/>
            <person name="De Vega J."/>
        </authorList>
    </citation>
    <scope>NUCLEOTIDE SEQUENCE</scope>
</reference>
<sequence length="90" mass="10160">MIAVIRPEYLSVFQNNTPTSTYVKNHNQIAFTAVDDTEGIAYGSKIRELGCWCSYLVYAMHKVLIMLEGNVVNIEMADLMNSELAEKLID</sequence>
<evidence type="ECO:0000313" key="2">
    <source>
        <dbReference type="Proteomes" id="UP001177021"/>
    </source>
</evidence>
<evidence type="ECO:0000313" key="1">
    <source>
        <dbReference type="EMBL" id="CAJ2657612.1"/>
    </source>
</evidence>
<dbReference type="Proteomes" id="UP001177021">
    <property type="component" value="Unassembled WGS sequence"/>
</dbReference>
<gene>
    <name evidence="1" type="ORF">MILVUS5_LOCUS24152</name>
</gene>
<proteinExistence type="predicted"/>
<organism evidence="1 2">
    <name type="scientific">Trifolium pratense</name>
    <name type="common">Red clover</name>
    <dbReference type="NCBI Taxonomy" id="57577"/>
    <lineage>
        <taxon>Eukaryota</taxon>
        <taxon>Viridiplantae</taxon>
        <taxon>Streptophyta</taxon>
        <taxon>Embryophyta</taxon>
        <taxon>Tracheophyta</taxon>
        <taxon>Spermatophyta</taxon>
        <taxon>Magnoliopsida</taxon>
        <taxon>eudicotyledons</taxon>
        <taxon>Gunneridae</taxon>
        <taxon>Pentapetalae</taxon>
        <taxon>rosids</taxon>
        <taxon>fabids</taxon>
        <taxon>Fabales</taxon>
        <taxon>Fabaceae</taxon>
        <taxon>Papilionoideae</taxon>
        <taxon>50 kb inversion clade</taxon>
        <taxon>NPAAA clade</taxon>
        <taxon>Hologalegina</taxon>
        <taxon>IRL clade</taxon>
        <taxon>Trifolieae</taxon>
        <taxon>Trifolium</taxon>
    </lineage>
</organism>
<name>A0ACB0KMG9_TRIPR</name>
<protein>
    <submittedName>
        <fullName evidence="1">Uncharacterized protein</fullName>
    </submittedName>
</protein>
<keyword evidence="2" id="KW-1185">Reference proteome</keyword>
<accession>A0ACB0KMG9</accession>
<comment type="caution">
    <text evidence="1">The sequence shown here is derived from an EMBL/GenBank/DDBJ whole genome shotgun (WGS) entry which is preliminary data.</text>
</comment>